<keyword evidence="2" id="KW-1185">Reference proteome</keyword>
<gene>
    <name evidence="1" type="ORF">CPELLU_LOCUS9048</name>
</gene>
<proteinExistence type="predicted"/>
<organism evidence="1 2">
    <name type="scientific">Cetraspora pellucida</name>
    <dbReference type="NCBI Taxonomy" id="1433469"/>
    <lineage>
        <taxon>Eukaryota</taxon>
        <taxon>Fungi</taxon>
        <taxon>Fungi incertae sedis</taxon>
        <taxon>Mucoromycota</taxon>
        <taxon>Glomeromycotina</taxon>
        <taxon>Glomeromycetes</taxon>
        <taxon>Diversisporales</taxon>
        <taxon>Gigasporaceae</taxon>
        <taxon>Cetraspora</taxon>
    </lineage>
</organism>
<sequence length="49" mass="5611">MEYKVRVELEIIVNVINSDNKIKRKIALLGCQVKARKEAVEAEAIELQN</sequence>
<protein>
    <submittedName>
        <fullName evidence="1">4102_t:CDS:1</fullName>
    </submittedName>
</protein>
<comment type="caution">
    <text evidence="1">The sequence shown here is derived from an EMBL/GenBank/DDBJ whole genome shotgun (WGS) entry which is preliminary data.</text>
</comment>
<accession>A0A9N9DMU1</accession>
<dbReference type="AlphaFoldDB" id="A0A9N9DMU1"/>
<evidence type="ECO:0000313" key="1">
    <source>
        <dbReference type="EMBL" id="CAG8645049.1"/>
    </source>
</evidence>
<name>A0A9N9DMU1_9GLOM</name>
<dbReference type="Proteomes" id="UP000789759">
    <property type="component" value="Unassembled WGS sequence"/>
</dbReference>
<evidence type="ECO:0000313" key="2">
    <source>
        <dbReference type="Proteomes" id="UP000789759"/>
    </source>
</evidence>
<dbReference type="EMBL" id="CAJVQA010006702">
    <property type="protein sequence ID" value="CAG8645049.1"/>
    <property type="molecule type" value="Genomic_DNA"/>
</dbReference>
<reference evidence="1" key="1">
    <citation type="submission" date="2021-06" db="EMBL/GenBank/DDBJ databases">
        <authorList>
            <person name="Kallberg Y."/>
            <person name="Tangrot J."/>
            <person name="Rosling A."/>
        </authorList>
    </citation>
    <scope>NUCLEOTIDE SEQUENCE</scope>
    <source>
        <strain evidence="1">FL966</strain>
    </source>
</reference>